<accession>A0ABV1DVI0</accession>
<proteinExistence type="predicted"/>
<comment type="caution">
    <text evidence="1">The sequence shown here is derived from an EMBL/GenBank/DDBJ whole genome shotgun (WGS) entry which is preliminary data.</text>
</comment>
<dbReference type="RefSeq" id="WP_349064670.1">
    <property type="nucleotide sequence ID" value="NZ_JBBMFP010000027.1"/>
</dbReference>
<sequence length="79" mass="9005">MQRVNYGIDADCDTNVDMVSLLTNGRNPVEICGIINKLLQILYSGGARVIDGDNPEDDFLDRISYDRESDNLYFWTEDL</sequence>
<evidence type="ECO:0000313" key="2">
    <source>
        <dbReference type="Proteomes" id="UP001457898"/>
    </source>
</evidence>
<evidence type="ECO:0000313" key="1">
    <source>
        <dbReference type="EMBL" id="MEQ2433743.1"/>
    </source>
</evidence>
<reference evidence="1 2" key="1">
    <citation type="submission" date="2024-03" db="EMBL/GenBank/DDBJ databases">
        <title>Human intestinal bacterial collection.</title>
        <authorList>
            <person name="Pauvert C."/>
            <person name="Hitch T.C.A."/>
            <person name="Clavel T."/>
        </authorList>
    </citation>
    <scope>NUCLEOTIDE SEQUENCE [LARGE SCALE GENOMIC DNA]</scope>
    <source>
        <strain evidence="1 2">CLA-SR-H028</strain>
    </source>
</reference>
<dbReference type="Proteomes" id="UP001457898">
    <property type="component" value="Unassembled WGS sequence"/>
</dbReference>
<dbReference type="EMBL" id="JBBMFP010000027">
    <property type="protein sequence ID" value="MEQ2433743.1"/>
    <property type="molecule type" value="Genomic_DNA"/>
</dbReference>
<keyword evidence="2" id="KW-1185">Reference proteome</keyword>
<gene>
    <name evidence="1" type="ORF">WMO65_22370</name>
</gene>
<protein>
    <submittedName>
        <fullName evidence="1">Uncharacterized protein</fullName>
    </submittedName>
</protein>
<name>A0ABV1DVI0_9FIRM</name>
<organism evidence="1 2">
    <name type="scientific">Blautia caccae</name>
    <dbReference type="NCBI Taxonomy" id="3133175"/>
    <lineage>
        <taxon>Bacteria</taxon>
        <taxon>Bacillati</taxon>
        <taxon>Bacillota</taxon>
        <taxon>Clostridia</taxon>
        <taxon>Lachnospirales</taxon>
        <taxon>Lachnospiraceae</taxon>
        <taxon>Blautia</taxon>
    </lineage>
</organism>